<dbReference type="InterPro" id="IPR008271">
    <property type="entry name" value="Ser/Thr_kinase_AS"/>
</dbReference>
<proteinExistence type="inferred from homology"/>
<comment type="similarity">
    <text evidence="11">Belongs to the protein kinase superfamily.</text>
</comment>
<protein>
    <recommendedName>
        <fullName evidence="1">non-specific serine/threonine protein kinase</fullName>
        <ecNumber evidence="1">2.7.11.1</ecNumber>
    </recommendedName>
</protein>
<dbReference type="Pfam" id="PF00069">
    <property type="entry name" value="Pkinase"/>
    <property type="match status" value="1"/>
</dbReference>
<comment type="catalytic activity">
    <reaction evidence="8">
        <text>L-threonyl-[protein] + ATP = O-phospho-L-threonyl-[protein] + ADP + H(+)</text>
        <dbReference type="Rhea" id="RHEA:46608"/>
        <dbReference type="Rhea" id="RHEA-COMP:11060"/>
        <dbReference type="Rhea" id="RHEA-COMP:11605"/>
        <dbReference type="ChEBI" id="CHEBI:15378"/>
        <dbReference type="ChEBI" id="CHEBI:30013"/>
        <dbReference type="ChEBI" id="CHEBI:30616"/>
        <dbReference type="ChEBI" id="CHEBI:61977"/>
        <dbReference type="ChEBI" id="CHEBI:456216"/>
        <dbReference type="EC" id="2.7.11.1"/>
    </reaction>
</comment>
<evidence type="ECO:0000313" key="15">
    <source>
        <dbReference type="EMBL" id="KJE95182.1"/>
    </source>
</evidence>
<feature type="binding site" evidence="10">
    <location>
        <position position="167"/>
    </location>
    <ligand>
        <name>ATP</name>
        <dbReference type="ChEBI" id="CHEBI:30616"/>
    </ligand>
</feature>
<dbReference type="AlphaFoldDB" id="A0A0D2VUW6"/>
<dbReference type="EMBL" id="KE346368">
    <property type="protein sequence ID" value="KJE95182.1"/>
    <property type="molecule type" value="Genomic_DNA"/>
</dbReference>
<dbReference type="PROSITE" id="PS50011">
    <property type="entry name" value="PROTEIN_KINASE_DOM"/>
    <property type="match status" value="1"/>
</dbReference>
<reference evidence="16" key="1">
    <citation type="submission" date="2011-02" db="EMBL/GenBank/DDBJ databases">
        <title>The Genome Sequence of Capsaspora owczarzaki ATCC 30864.</title>
        <authorList>
            <person name="Russ C."/>
            <person name="Cuomo C."/>
            <person name="Burger G."/>
            <person name="Gray M.W."/>
            <person name="Holland P.W.H."/>
            <person name="King N."/>
            <person name="Lang F.B.F."/>
            <person name="Roger A.J."/>
            <person name="Ruiz-Trillo I."/>
            <person name="Young S.K."/>
            <person name="Zeng Q."/>
            <person name="Gargeya S."/>
            <person name="Alvarado L."/>
            <person name="Berlin A."/>
            <person name="Chapman S.B."/>
            <person name="Chen Z."/>
            <person name="Freedman E."/>
            <person name="Gellesch M."/>
            <person name="Goldberg J."/>
            <person name="Griggs A."/>
            <person name="Gujja S."/>
            <person name="Heilman E."/>
            <person name="Heiman D."/>
            <person name="Howarth C."/>
            <person name="Mehta T."/>
            <person name="Neiman D."/>
            <person name="Pearson M."/>
            <person name="Roberts A."/>
            <person name="Saif S."/>
            <person name="Shea T."/>
            <person name="Shenoy N."/>
            <person name="Sisk P."/>
            <person name="Stolte C."/>
            <person name="Sykes S."/>
            <person name="White J."/>
            <person name="Yandava C."/>
            <person name="Haas B."/>
            <person name="Nusbaum C."/>
            <person name="Birren B."/>
        </authorList>
    </citation>
    <scope>NUCLEOTIDE SEQUENCE</scope>
    <source>
        <strain evidence="16">ATCC 30864</strain>
    </source>
</reference>
<dbReference type="SMART" id="SM00220">
    <property type="entry name" value="S_TKc"/>
    <property type="match status" value="1"/>
</dbReference>
<keyword evidence="3" id="KW-0597">Phosphoprotein</keyword>
<dbReference type="SMART" id="SM00133">
    <property type="entry name" value="S_TK_X"/>
    <property type="match status" value="1"/>
</dbReference>
<dbReference type="Gene3D" id="1.10.510.10">
    <property type="entry name" value="Transferase(Phosphotransferase) domain 1"/>
    <property type="match status" value="1"/>
</dbReference>
<evidence type="ECO:0000313" key="16">
    <source>
        <dbReference type="Proteomes" id="UP000008743"/>
    </source>
</evidence>
<keyword evidence="5 10" id="KW-0547">Nucleotide-binding</keyword>
<dbReference type="InterPro" id="IPR000961">
    <property type="entry name" value="AGC-kinase_C"/>
</dbReference>
<dbReference type="GO" id="GO:0005524">
    <property type="term" value="F:ATP binding"/>
    <property type="evidence" value="ECO:0007669"/>
    <property type="project" value="UniProtKB-UniRule"/>
</dbReference>
<dbReference type="PANTHER" id="PTHR24351">
    <property type="entry name" value="RIBOSOMAL PROTEIN S6 KINASE"/>
    <property type="match status" value="1"/>
</dbReference>
<accession>A0A0D2VUW6</accession>
<sequence length="472" mass="53620">MSSFMKGILIVKLVEARGLTKRGRDPGRPYCVVGYDGTEVLTHDADGVGDGCVWNQAFTFDVCQANAELNIAVWDRAGSAGNEFLGTFKIRPTRIPNKVNDTWFKLIPKDWKERTKGEIHLALCYRLVDAKPVTIDDFDLLKVLGKGSFGKVMQVRKKDTGRIYAMKILVKDTLVARDEVQHTKAERHVLAQCDNPFLVSLKYCFQTPEKIYMVLDYVHGGELFLHLQKVTTFSDERAKFYTAELVVALEHLHAHNIIYRDLKPENVLLDYSGHIVLTDFGLCKENMEYDTQTKTFCGTAEYLAPEVLKGQGYSRSVDWWSLGVLLYEMLTGLPPFYSENTNLMYKKILYSDINFPPNAVSEVGQDILRGFLKRNPEERLGAGPDDAVPIKAHPFFAEIDFDMLVSKKLLPPFKPHLKNLEDVSNFDPEFTVETPKDSFVDPTTLSSTLQNEFRGFSYVDYDENALHQASRP</sequence>
<keyword evidence="2 11" id="KW-0723">Serine/threonine-protein kinase</keyword>
<dbReference type="PROSITE" id="PS00108">
    <property type="entry name" value="PROTEIN_KINASE_ST"/>
    <property type="match status" value="1"/>
</dbReference>
<keyword evidence="7 10" id="KW-0067">ATP-binding</keyword>
<dbReference type="InterPro" id="IPR017441">
    <property type="entry name" value="Protein_kinase_ATP_BS"/>
</dbReference>
<dbReference type="PROSITE" id="PS00107">
    <property type="entry name" value="PROTEIN_KINASE_ATP"/>
    <property type="match status" value="1"/>
</dbReference>
<dbReference type="FunFam" id="1.10.510.10:FF:000008">
    <property type="entry name" value="Non-specific serine/threonine protein kinase"/>
    <property type="match status" value="1"/>
</dbReference>
<dbReference type="Pfam" id="PF00433">
    <property type="entry name" value="Pkinase_C"/>
    <property type="match status" value="1"/>
</dbReference>
<dbReference type="InParanoid" id="A0A0D2VUW6"/>
<keyword evidence="6 15" id="KW-0418">Kinase</keyword>
<dbReference type="Gene3D" id="3.30.200.20">
    <property type="entry name" value="Phosphorylase Kinase, domain 1"/>
    <property type="match status" value="1"/>
</dbReference>
<dbReference type="InterPro" id="IPR000719">
    <property type="entry name" value="Prot_kinase_dom"/>
</dbReference>
<dbReference type="SMART" id="SM00239">
    <property type="entry name" value="C2"/>
    <property type="match status" value="1"/>
</dbReference>
<evidence type="ECO:0000256" key="6">
    <source>
        <dbReference type="ARBA" id="ARBA00022777"/>
    </source>
</evidence>
<evidence type="ECO:0000256" key="2">
    <source>
        <dbReference type="ARBA" id="ARBA00022527"/>
    </source>
</evidence>
<dbReference type="GO" id="GO:0106310">
    <property type="term" value="F:protein serine kinase activity"/>
    <property type="evidence" value="ECO:0007669"/>
    <property type="project" value="RHEA"/>
</dbReference>
<dbReference type="RefSeq" id="XP_004346333.2">
    <property type="nucleotide sequence ID" value="XM_004346283.2"/>
</dbReference>
<gene>
    <name evidence="15" type="ORF">CAOG_005660</name>
</gene>
<evidence type="ECO:0000256" key="7">
    <source>
        <dbReference type="ARBA" id="ARBA00022840"/>
    </source>
</evidence>
<dbReference type="InterPro" id="IPR017892">
    <property type="entry name" value="Pkinase_C"/>
</dbReference>
<evidence type="ECO:0000259" key="13">
    <source>
        <dbReference type="PROSITE" id="PS50011"/>
    </source>
</evidence>
<keyword evidence="4" id="KW-0808">Transferase</keyword>
<evidence type="ECO:0000256" key="5">
    <source>
        <dbReference type="ARBA" id="ARBA00022741"/>
    </source>
</evidence>
<evidence type="ECO:0000256" key="10">
    <source>
        <dbReference type="PROSITE-ProRule" id="PRU10141"/>
    </source>
</evidence>
<dbReference type="FunFam" id="3.30.200.20:FF:000048">
    <property type="entry name" value="Non-specific serine/threonine protein kinase"/>
    <property type="match status" value="1"/>
</dbReference>
<dbReference type="InterPro" id="IPR035892">
    <property type="entry name" value="C2_domain_sf"/>
</dbReference>
<feature type="domain" description="AGC-kinase C-terminal" evidence="14">
    <location>
        <begin position="397"/>
        <end position="468"/>
    </location>
</feature>
<dbReference type="PROSITE" id="PS50004">
    <property type="entry name" value="C2"/>
    <property type="match status" value="1"/>
</dbReference>
<dbReference type="Pfam" id="PF00168">
    <property type="entry name" value="C2"/>
    <property type="match status" value="1"/>
</dbReference>
<dbReference type="InterPro" id="IPR000008">
    <property type="entry name" value="C2_dom"/>
</dbReference>
<dbReference type="OrthoDB" id="63267at2759"/>
<keyword evidence="16" id="KW-1185">Reference proteome</keyword>
<dbReference type="CDD" id="cd05123">
    <property type="entry name" value="STKc_AGC"/>
    <property type="match status" value="1"/>
</dbReference>
<evidence type="ECO:0000256" key="3">
    <source>
        <dbReference type="ARBA" id="ARBA00022553"/>
    </source>
</evidence>
<dbReference type="Proteomes" id="UP000008743">
    <property type="component" value="Unassembled WGS sequence"/>
</dbReference>
<name>A0A0D2VUW6_CAPO3</name>
<dbReference type="PROSITE" id="PS51285">
    <property type="entry name" value="AGC_KINASE_CTER"/>
    <property type="match status" value="1"/>
</dbReference>
<evidence type="ECO:0000256" key="4">
    <source>
        <dbReference type="ARBA" id="ARBA00022679"/>
    </source>
</evidence>
<organism evidence="15 16">
    <name type="scientific">Capsaspora owczarzaki (strain ATCC 30864)</name>
    <dbReference type="NCBI Taxonomy" id="595528"/>
    <lineage>
        <taxon>Eukaryota</taxon>
        <taxon>Filasterea</taxon>
        <taxon>Capsaspora</taxon>
    </lineage>
</organism>
<evidence type="ECO:0000259" key="14">
    <source>
        <dbReference type="PROSITE" id="PS51285"/>
    </source>
</evidence>
<feature type="domain" description="Protein kinase" evidence="13">
    <location>
        <begin position="138"/>
        <end position="396"/>
    </location>
</feature>
<dbReference type="Gene3D" id="2.60.40.150">
    <property type="entry name" value="C2 domain"/>
    <property type="match status" value="1"/>
</dbReference>
<feature type="domain" description="C2" evidence="12">
    <location>
        <begin position="1"/>
        <end position="104"/>
    </location>
</feature>
<dbReference type="EC" id="2.7.11.1" evidence="1"/>
<dbReference type="STRING" id="595528.A0A0D2VUW6"/>
<dbReference type="SUPFAM" id="SSF56112">
    <property type="entry name" value="Protein kinase-like (PK-like)"/>
    <property type="match status" value="1"/>
</dbReference>
<evidence type="ECO:0000259" key="12">
    <source>
        <dbReference type="PROSITE" id="PS50004"/>
    </source>
</evidence>
<dbReference type="FunCoup" id="A0A0D2VUW6">
    <property type="interactions" value="315"/>
</dbReference>
<evidence type="ECO:0000256" key="9">
    <source>
        <dbReference type="ARBA" id="ARBA00048679"/>
    </source>
</evidence>
<evidence type="ECO:0000256" key="11">
    <source>
        <dbReference type="RuleBase" id="RU000304"/>
    </source>
</evidence>
<dbReference type="eggNOG" id="KOG0598">
    <property type="taxonomic scope" value="Eukaryota"/>
</dbReference>
<dbReference type="InterPro" id="IPR011009">
    <property type="entry name" value="Kinase-like_dom_sf"/>
</dbReference>
<dbReference type="InterPro" id="IPR045270">
    <property type="entry name" value="STKc_AGC"/>
</dbReference>
<comment type="catalytic activity">
    <reaction evidence="9">
        <text>L-seryl-[protein] + ATP = O-phospho-L-seryl-[protein] + ADP + H(+)</text>
        <dbReference type="Rhea" id="RHEA:17989"/>
        <dbReference type="Rhea" id="RHEA-COMP:9863"/>
        <dbReference type="Rhea" id="RHEA-COMP:11604"/>
        <dbReference type="ChEBI" id="CHEBI:15378"/>
        <dbReference type="ChEBI" id="CHEBI:29999"/>
        <dbReference type="ChEBI" id="CHEBI:30616"/>
        <dbReference type="ChEBI" id="CHEBI:83421"/>
        <dbReference type="ChEBI" id="CHEBI:456216"/>
        <dbReference type="EC" id="2.7.11.1"/>
    </reaction>
</comment>
<dbReference type="PhylomeDB" id="A0A0D2VUW6"/>
<dbReference type="SUPFAM" id="SSF49562">
    <property type="entry name" value="C2 domain (Calcium/lipid-binding domain, CaLB)"/>
    <property type="match status" value="1"/>
</dbReference>
<dbReference type="GO" id="GO:0004674">
    <property type="term" value="F:protein serine/threonine kinase activity"/>
    <property type="evidence" value="ECO:0007669"/>
    <property type="project" value="UniProtKB-KW"/>
</dbReference>
<evidence type="ECO:0000256" key="1">
    <source>
        <dbReference type="ARBA" id="ARBA00012513"/>
    </source>
</evidence>
<evidence type="ECO:0000256" key="8">
    <source>
        <dbReference type="ARBA" id="ARBA00047899"/>
    </source>
</evidence>